<name>A0A431TTT1_9BACT</name>
<sequence>MPKTELAAQGAPGHEPRTGHLRPVIEYLLAQGNRPAYSWHADGWRTDSGGELHYAFTDPIDAAQLREHFAFPASILLDDAGTIRDEVNRVDIYHQQPARLFSFEVPATDS</sequence>
<gene>
    <name evidence="1" type="ORF">EJV47_27635</name>
</gene>
<dbReference type="RefSeq" id="WP_126696458.1">
    <property type="nucleotide sequence ID" value="NZ_RXOF01000026.1"/>
</dbReference>
<dbReference type="Proteomes" id="UP000282184">
    <property type="component" value="Unassembled WGS sequence"/>
</dbReference>
<organism evidence="1 2">
    <name type="scientific">Hymenobacter gummosus</name>
    <dbReference type="NCBI Taxonomy" id="1776032"/>
    <lineage>
        <taxon>Bacteria</taxon>
        <taxon>Pseudomonadati</taxon>
        <taxon>Bacteroidota</taxon>
        <taxon>Cytophagia</taxon>
        <taxon>Cytophagales</taxon>
        <taxon>Hymenobacteraceae</taxon>
        <taxon>Hymenobacter</taxon>
    </lineage>
</organism>
<reference evidence="1 2" key="1">
    <citation type="submission" date="2018-12" db="EMBL/GenBank/DDBJ databases">
        <title>Hymenobacter gummosus sp. nov., isolated from a spring.</title>
        <authorList>
            <person name="Nie L."/>
        </authorList>
    </citation>
    <scope>NUCLEOTIDE SEQUENCE [LARGE SCALE GENOMIC DNA]</scope>
    <source>
        <strain evidence="1 2">KCTC 52166</strain>
    </source>
</reference>
<evidence type="ECO:0000313" key="1">
    <source>
        <dbReference type="EMBL" id="RTQ44665.1"/>
    </source>
</evidence>
<keyword evidence="2" id="KW-1185">Reference proteome</keyword>
<dbReference type="EMBL" id="RXOF01000026">
    <property type="protein sequence ID" value="RTQ44665.1"/>
    <property type="molecule type" value="Genomic_DNA"/>
</dbReference>
<dbReference type="AlphaFoldDB" id="A0A431TTT1"/>
<comment type="caution">
    <text evidence="1">The sequence shown here is derived from an EMBL/GenBank/DDBJ whole genome shotgun (WGS) entry which is preliminary data.</text>
</comment>
<proteinExistence type="predicted"/>
<evidence type="ECO:0000313" key="2">
    <source>
        <dbReference type="Proteomes" id="UP000282184"/>
    </source>
</evidence>
<protein>
    <submittedName>
        <fullName evidence="1">Uncharacterized protein</fullName>
    </submittedName>
</protein>
<dbReference type="OrthoDB" id="886424at2"/>
<accession>A0A431TTT1</accession>